<dbReference type="GO" id="GO:0009055">
    <property type="term" value="F:electron transfer activity"/>
    <property type="evidence" value="ECO:0007669"/>
    <property type="project" value="InterPro"/>
</dbReference>
<dbReference type="Pfam" id="PF13442">
    <property type="entry name" value="Cytochrome_CBB3"/>
    <property type="match status" value="1"/>
</dbReference>
<dbReference type="PANTHER" id="PTHR35008">
    <property type="entry name" value="BLL4482 PROTEIN-RELATED"/>
    <property type="match status" value="1"/>
</dbReference>
<evidence type="ECO:0000256" key="2">
    <source>
        <dbReference type="ARBA" id="ARBA00022448"/>
    </source>
</evidence>
<comment type="cofactor">
    <cofactor evidence="1">
        <name>heme c</name>
        <dbReference type="ChEBI" id="CHEBI:61717"/>
    </cofactor>
</comment>
<keyword evidence="4" id="KW-0679">Respiratory chain</keyword>
<organism evidence="11 12">
    <name type="scientific">Hyphomonas jannaschiana VP2</name>
    <dbReference type="NCBI Taxonomy" id="1280952"/>
    <lineage>
        <taxon>Bacteria</taxon>
        <taxon>Pseudomonadati</taxon>
        <taxon>Pseudomonadota</taxon>
        <taxon>Alphaproteobacteria</taxon>
        <taxon>Hyphomonadales</taxon>
        <taxon>Hyphomonadaceae</taxon>
        <taxon>Hyphomonas</taxon>
    </lineage>
</organism>
<feature type="chain" id="PRO_5001577879" evidence="9">
    <location>
        <begin position="27"/>
        <end position="150"/>
    </location>
</feature>
<dbReference type="GO" id="GO:0020037">
    <property type="term" value="F:heme binding"/>
    <property type="evidence" value="ECO:0007669"/>
    <property type="project" value="InterPro"/>
</dbReference>
<comment type="caution">
    <text evidence="11">The sequence shown here is derived from an EMBL/GenBank/DDBJ whole genome shotgun (WGS) entry which is preliminary data.</text>
</comment>
<evidence type="ECO:0000256" key="9">
    <source>
        <dbReference type="SAM" id="SignalP"/>
    </source>
</evidence>
<dbReference type="PANTHER" id="PTHR35008:SF4">
    <property type="entry name" value="BLL4482 PROTEIN"/>
    <property type="match status" value="1"/>
</dbReference>
<dbReference type="InterPro" id="IPR008168">
    <property type="entry name" value="Cyt_C_IC"/>
</dbReference>
<keyword evidence="7 8" id="KW-0408">Iron</keyword>
<evidence type="ECO:0000256" key="4">
    <source>
        <dbReference type="ARBA" id="ARBA00022660"/>
    </source>
</evidence>
<dbReference type="PRINTS" id="PR00605">
    <property type="entry name" value="CYTCHROMECIC"/>
</dbReference>
<keyword evidence="6" id="KW-0249">Electron transport</keyword>
<reference evidence="11 12" key="1">
    <citation type="journal article" date="2014" name="Antonie Van Leeuwenhoek">
        <title>Hyphomonas beringensis sp. nov. and Hyphomonas chukchiensis sp. nov., isolated from surface seawater of the Bering Sea and Chukchi Sea.</title>
        <authorList>
            <person name="Li C."/>
            <person name="Lai Q."/>
            <person name="Li G."/>
            <person name="Dong C."/>
            <person name="Wang J."/>
            <person name="Liao Y."/>
            <person name="Shao Z."/>
        </authorList>
    </citation>
    <scope>NUCLEOTIDE SEQUENCE [LARGE SCALE GENOMIC DNA]</scope>
    <source>
        <strain evidence="11 12">VP2</strain>
    </source>
</reference>
<evidence type="ECO:0000256" key="6">
    <source>
        <dbReference type="ARBA" id="ARBA00022982"/>
    </source>
</evidence>
<dbReference type="InterPro" id="IPR036909">
    <property type="entry name" value="Cyt_c-like_dom_sf"/>
</dbReference>
<sequence length="150" mass="15968">MRHQTRFPRTALTALAFAAAALTMHADEGIPEVTSFEPTPLEQKIFDGPGVTVTRGEDIYSTLCAGCHMPEGEGAVGGGMYPALAGNEKLEYPDYAVFIVLNGYKAMPSFAHTLSDEQVAAVVNYLQSGLGGNSYEPAATVEQAELSRPQ</sequence>
<evidence type="ECO:0000256" key="3">
    <source>
        <dbReference type="ARBA" id="ARBA00022617"/>
    </source>
</evidence>
<dbReference type="SUPFAM" id="SSF46626">
    <property type="entry name" value="Cytochrome c"/>
    <property type="match status" value="1"/>
</dbReference>
<dbReference type="GO" id="GO:0005506">
    <property type="term" value="F:iron ion binding"/>
    <property type="evidence" value="ECO:0007669"/>
    <property type="project" value="InterPro"/>
</dbReference>
<evidence type="ECO:0000256" key="8">
    <source>
        <dbReference type="PROSITE-ProRule" id="PRU00433"/>
    </source>
</evidence>
<keyword evidence="3 8" id="KW-0349">Heme</keyword>
<gene>
    <name evidence="11" type="ORF">HJA_13530</name>
</gene>
<dbReference type="EMBL" id="ARYJ01000009">
    <property type="protein sequence ID" value="KCZ87226.1"/>
    <property type="molecule type" value="Genomic_DNA"/>
</dbReference>
<evidence type="ECO:0000256" key="1">
    <source>
        <dbReference type="ARBA" id="ARBA00001926"/>
    </source>
</evidence>
<dbReference type="Gene3D" id="1.10.760.10">
    <property type="entry name" value="Cytochrome c-like domain"/>
    <property type="match status" value="1"/>
</dbReference>
<dbReference type="PATRIC" id="fig|1280952.3.peg.2707"/>
<dbReference type="OrthoDB" id="5523448at2"/>
<evidence type="ECO:0000259" key="10">
    <source>
        <dbReference type="PROSITE" id="PS51007"/>
    </source>
</evidence>
<keyword evidence="5 8" id="KW-0479">Metal-binding</keyword>
<evidence type="ECO:0000256" key="7">
    <source>
        <dbReference type="ARBA" id="ARBA00023004"/>
    </source>
</evidence>
<feature type="domain" description="Cytochrome c" evidence="10">
    <location>
        <begin position="51"/>
        <end position="130"/>
    </location>
</feature>
<evidence type="ECO:0000313" key="11">
    <source>
        <dbReference type="EMBL" id="KCZ87226.1"/>
    </source>
</evidence>
<evidence type="ECO:0000313" key="12">
    <source>
        <dbReference type="Proteomes" id="UP000024816"/>
    </source>
</evidence>
<dbReference type="AlphaFoldDB" id="A0A059F9I9"/>
<dbReference type="STRING" id="1280952.HJA_13530"/>
<keyword evidence="2" id="KW-0813">Transport</keyword>
<dbReference type="InterPro" id="IPR051459">
    <property type="entry name" value="Cytochrome_c-type_DH"/>
</dbReference>
<proteinExistence type="predicted"/>
<dbReference type="PROSITE" id="PS51007">
    <property type="entry name" value="CYTC"/>
    <property type="match status" value="1"/>
</dbReference>
<feature type="signal peptide" evidence="9">
    <location>
        <begin position="1"/>
        <end position="26"/>
    </location>
</feature>
<name>A0A059F9I9_9PROT</name>
<keyword evidence="9" id="KW-0732">Signal</keyword>
<dbReference type="InterPro" id="IPR009056">
    <property type="entry name" value="Cyt_c-like_dom"/>
</dbReference>
<accession>A0A059F9I9</accession>
<dbReference type="eggNOG" id="COG2010">
    <property type="taxonomic scope" value="Bacteria"/>
</dbReference>
<evidence type="ECO:0000256" key="5">
    <source>
        <dbReference type="ARBA" id="ARBA00022723"/>
    </source>
</evidence>
<dbReference type="Proteomes" id="UP000024816">
    <property type="component" value="Unassembled WGS sequence"/>
</dbReference>
<keyword evidence="12" id="KW-1185">Reference proteome</keyword>
<protein>
    <submittedName>
        <fullName evidence="11">TdcF protein</fullName>
    </submittedName>
</protein>
<dbReference type="RefSeq" id="WP_051597704.1">
    <property type="nucleotide sequence ID" value="NZ_ARYJ01000009.1"/>
</dbReference>